<evidence type="ECO:0000313" key="1">
    <source>
        <dbReference type="EMBL" id="CUU55002.1"/>
    </source>
</evidence>
<gene>
    <name evidence="1" type="ORF">Ga0074812_10482</name>
</gene>
<accession>A0A0S4QKC2</accession>
<protein>
    <submittedName>
        <fullName evidence="1">Uncharacterized protein</fullName>
    </submittedName>
</protein>
<organism evidence="1 2">
    <name type="scientific">Parafrankia irregularis</name>
    <dbReference type="NCBI Taxonomy" id="795642"/>
    <lineage>
        <taxon>Bacteria</taxon>
        <taxon>Bacillati</taxon>
        <taxon>Actinomycetota</taxon>
        <taxon>Actinomycetes</taxon>
        <taxon>Frankiales</taxon>
        <taxon>Frankiaceae</taxon>
        <taxon>Parafrankia</taxon>
    </lineage>
</organism>
<name>A0A0S4QKC2_9ACTN</name>
<keyword evidence="2" id="KW-1185">Reference proteome</keyword>
<dbReference type="EMBL" id="FAOZ01000004">
    <property type="protein sequence ID" value="CUU55002.1"/>
    <property type="molecule type" value="Genomic_DNA"/>
</dbReference>
<dbReference type="AlphaFoldDB" id="A0A0S4QKC2"/>
<proteinExistence type="predicted"/>
<dbReference type="Gene3D" id="1.10.287.1060">
    <property type="entry name" value="ESAT-6-like"/>
    <property type="match status" value="1"/>
</dbReference>
<evidence type="ECO:0000313" key="2">
    <source>
        <dbReference type="Proteomes" id="UP000198802"/>
    </source>
</evidence>
<dbReference type="Proteomes" id="UP000198802">
    <property type="component" value="Unassembled WGS sequence"/>
</dbReference>
<dbReference type="RefSeq" id="WP_091273118.1">
    <property type="nucleotide sequence ID" value="NZ_FAOZ01000004.1"/>
</dbReference>
<reference evidence="2" key="1">
    <citation type="submission" date="2015-11" db="EMBL/GenBank/DDBJ databases">
        <authorList>
            <person name="Varghese N."/>
        </authorList>
    </citation>
    <scope>NUCLEOTIDE SEQUENCE [LARGE SCALE GENOMIC DNA]</scope>
    <source>
        <strain evidence="2">DSM 45899</strain>
    </source>
</reference>
<sequence length="95" mass="10601">MCDAYAQVLGDEIRAAGTIYGIVGSDRWTGRSARFVRGAISDWQGSAHDAEGSLRGLASQLRRAADELTLAQTDWQRRSDRYEAALRDRARWGRT</sequence>